<dbReference type="FunFam" id="3.10.250.10:FF:000006">
    <property type="entry name" value="neurotrypsin isoform X2"/>
    <property type="match status" value="1"/>
</dbReference>
<keyword evidence="9" id="KW-1185">Reference proteome</keyword>
<accession>A0AAD5DYS9</accession>
<dbReference type="PRINTS" id="PR00258">
    <property type="entry name" value="SPERACTRCPTR"/>
</dbReference>
<dbReference type="InterPro" id="IPR000169">
    <property type="entry name" value="Pept_cys_AS"/>
</dbReference>
<dbReference type="PANTHER" id="PTHR45982:SF1">
    <property type="entry name" value="REGULATOR OF CHROMOSOME CONDENSATION"/>
    <property type="match status" value="1"/>
</dbReference>
<proteinExistence type="predicted"/>
<evidence type="ECO:0000256" key="3">
    <source>
        <dbReference type="ARBA" id="ARBA00023157"/>
    </source>
</evidence>
<dbReference type="Gene3D" id="3.10.250.10">
    <property type="entry name" value="SRCR-like domain"/>
    <property type="match status" value="1"/>
</dbReference>
<dbReference type="InterPro" id="IPR038765">
    <property type="entry name" value="Papain-like_cys_pep_sf"/>
</dbReference>
<evidence type="ECO:0000313" key="8">
    <source>
        <dbReference type="EMBL" id="KAI7844948.1"/>
    </source>
</evidence>
<keyword evidence="3" id="KW-1015">Disulfide bond</keyword>
<dbReference type="InterPro" id="IPR051553">
    <property type="entry name" value="Ran_GTPase-activating"/>
</dbReference>
<dbReference type="SMART" id="SM00645">
    <property type="entry name" value="Pept_C1"/>
    <property type="match status" value="1"/>
</dbReference>
<dbReference type="Pfam" id="PF13540">
    <property type="entry name" value="RCC1_2"/>
    <property type="match status" value="5"/>
</dbReference>
<dbReference type="SUPFAM" id="SSF56487">
    <property type="entry name" value="SRCR-like"/>
    <property type="match status" value="1"/>
</dbReference>
<dbReference type="PANTHER" id="PTHR45982">
    <property type="entry name" value="REGULATOR OF CHROMOSOME CONDENSATION"/>
    <property type="match status" value="1"/>
</dbReference>
<dbReference type="GO" id="GO:0006508">
    <property type="term" value="P:proteolysis"/>
    <property type="evidence" value="ECO:0007669"/>
    <property type="project" value="InterPro"/>
</dbReference>
<feature type="repeat" description="RCC1" evidence="5">
    <location>
        <begin position="933"/>
        <end position="971"/>
    </location>
</feature>
<dbReference type="Pfam" id="PF00112">
    <property type="entry name" value="Peptidase_C1"/>
    <property type="match status" value="1"/>
</dbReference>
<dbReference type="Pfam" id="PF00530">
    <property type="entry name" value="SRCR"/>
    <property type="match status" value="1"/>
</dbReference>
<evidence type="ECO:0000256" key="1">
    <source>
        <dbReference type="ARBA" id="ARBA00022729"/>
    </source>
</evidence>
<dbReference type="GO" id="GO:0008234">
    <property type="term" value="F:cysteine-type peptidase activity"/>
    <property type="evidence" value="ECO:0007669"/>
    <property type="project" value="InterPro"/>
</dbReference>
<protein>
    <recommendedName>
        <fullName evidence="7">SRCR domain-containing protein</fullName>
    </recommendedName>
</protein>
<dbReference type="GO" id="GO:0005737">
    <property type="term" value="C:cytoplasm"/>
    <property type="evidence" value="ECO:0007669"/>
    <property type="project" value="TreeGrafter"/>
</dbReference>
<dbReference type="InterPro" id="IPR036772">
    <property type="entry name" value="SRCR-like_dom_sf"/>
</dbReference>
<comment type="caution">
    <text evidence="8">The sequence shown here is derived from an EMBL/GenBank/DDBJ whole genome shotgun (WGS) entry which is preliminary data.</text>
</comment>
<feature type="repeat" description="RCC1" evidence="5">
    <location>
        <begin position="691"/>
        <end position="728"/>
    </location>
</feature>
<gene>
    <name evidence="8" type="ORF">COHA_001595</name>
</gene>
<dbReference type="AlphaFoldDB" id="A0AAD5DYS9"/>
<keyword evidence="2" id="KW-0677">Repeat</keyword>
<dbReference type="Proteomes" id="UP001205105">
    <property type="component" value="Unassembled WGS sequence"/>
</dbReference>
<dbReference type="InterPro" id="IPR001190">
    <property type="entry name" value="SRCR"/>
</dbReference>
<dbReference type="Gene3D" id="2.130.10.30">
    <property type="entry name" value="Regulator of chromosome condensation 1/beta-lactamase-inhibitor protein II"/>
    <property type="match status" value="2"/>
</dbReference>
<keyword evidence="4" id="KW-0325">Glycoprotein</keyword>
<dbReference type="SUPFAM" id="SSF50985">
    <property type="entry name" value="RCC1/BLIP-II"/>
    <property type="match status" value="2"/>
</dbReference>
<dbReference type="InterPro" id="IPR009091">
    <property type="entry name" value="RCC1/BLIP-II"/>
</dbReference>
<evidence type="ECO:0000256" key="2">
    <source>
        <dbReference type="ARBA" id="ARBA00022737"/>
    </source>
</evidence>
<evidence type="ECO:0000256" key="4">
    <source>
        <dbReference type="ARBA" id="ARBA00023180"/>
    </source>
</evidence>
<feature type="chain" id="PRO_5041988947" description="SRCR domain-containing protein" evidence="6">
    <location>
        <begin position="24"/>
        <end position="1017"/>
    </location>
</feature>
<feature type="domain" description="SRCR" evidence="7">
    <location>
        <begin position="392"/>
        <end position="495"/>
    </location>
</feature>
<dbReference type="GO" id="GO:0016020">
    <property type="term" value="C:membrane"/>
    <property type="evidence" value="ECO:0007669"/>
    <property type="project" value="InterPro"/>
</dbReference>
<evidence type="ECO:0000313" key="9">
    <source>
        <dbReference type="Proteomes" id="UP001205105"/>
    </source>
</evidence>
<evidence type="ECO:0000256" key="6">
    <source>
        <dbReference type="SAM" id="SignalP"/>
    </source>
</evidence>
<reference evidence="8" key="1">
    <citation type="submission" date="2020-11" db="EMBL/GenBank/DDBJ databases">
        <title>Chlorella ohadii genome sequencing and assembly.</title>
        <authorList>
            <person name="Murik O."/>
            <person name="Treves H."/>
            <person name="Kedem I."/>
            <person name="Shotland Y."/>
            <person name="Kaplan A."/>
        </authorList>
    </citation>
    <scope>NUCLEOTIDE SEQUENCE</scope>
    <source>
        <strain evidence="8">1</strain>
    </source>
</reference>
<organism evidence="8 9">
    <name type="scientific">Chlorella ohadii</name>
    <dbReference type="NCBI Taxonomy" id="2649997"/>
    <lineage>
        <taxon>Eukaryota</taxon>
        <taxon>Viridiplantae</taxon>
        <taxon>Chlorophyta</taxon>
        <taxon>core chlorophytes</taxon>
        <taxon>Trebouxiophyceae</taxon>
        <taxon>Chlorellales</taxon>
        <taxon>Chlorellaceae</taxon>
        <taxon>Chlorella clade</taxon>
        <taxon>Chlorella</taxon>
    </lineage>
</organism>
<dbReference type="PROSITE" id="PS50287">
    <property type="entry name" value="SRCR_2"/>
    <property type="match status" value="1"/>
</dbReference>
<feature type="repeat" description="RCC1" evidence="5">
    <location>
        <begin position="729"/>
        <end position="767"/>
    </location>
</feature>
<dbReference type="Gene3D" id="3.90.70.10">
    <property type="entry name" value="Cysteine proteinases"/>
    <property type="match status" value="1"/>
</dbReference>
<dbReference type="InterPro" id="IPR000408">
    <property type="entry name" value="Reg_chr_condens"/>
</dbReference>
<evidence type="ECO:0000259" key="7">
    <source>
        <dbReference type="PROSITE" id="PS50287"/>
    </source>
</evidence>
<dbReference type="EMBL" id="JADXDR010000023">
    <property type="protein sequence ID" value="KAI7844948.1"/>
    <property type="molecule type" value="Genomic_DNA"/>
</dbReference>
<dbReference type="SMART" id="SM00202">
    <property type="entry name" value="SR"/>
    <property type="match status" value="1"/>
</dbReference>
<dbReference type="GO" id="GO:0005085">
    <property type="term" value="F:guanyl-nucleotide exchange factor activity"/>
    <property type="evidence" value="ECO:0007669"/>
    <property type="project" value="TreeGrafter"/>
</dbReference>
<dbReference type="SUPFAM" id="SSF54001">
    <property type="entry name" value="Cysteine proteinases"/>
    <property type="match status" value="1"/>
</dbReference>
<name>A0AAD5DYS9_9CHLO</name>
<evidence type="ECO:0000256" key="5">
    <source>
        <dbReference type="PROSITE-ProRule" id="PRU00235"/>
    </source>
</evidence>
<sequence>MARRLSTAMALLAALVLASGNDASPLAALSPYALPPANSTLPGMSPAGCVKNEDFFKKLWDWWKNKYKKPNDLRRYGVFKKNVRNMPSCPYKGSPKLNNIYLDWRPDELTNHMRLWVPTSKPQDTIGPKNDGPVRKYWDWRKLRKVTPPKDQGLCGACWAFAAAAAIESKVLIQFNKTYPAYAVDLSEQQLIDCADPRPYSGCSGGNFQNPLAFASSVPLAKEDEYRYISGPSGLAQTCNTAQLPRSPNGDIVQLTGSGFKQLQPWSAVALREAVDIAPVLVGLHIPEGGLFERFTSGTWGTENCPPPRGDRNDTDAALKINHAVLVVGYQNITMPGHWIISEEEWGEDGYANIEMLPDGPGTCYMYYYMMTPTELVPTKLDPFGEPAKTSVRLVNKTSANASAGRLEIKHSGQWGTVCSDGFSDTAAGIVCRQLGRGTTGTAVRNAYFGEGTNKPRWLDEVGCSGSEGRLEQCAHAGWGVTNCGHKEDVGVICSTGPPCKAVGARGCTATGGTACCAFPGMACVIPKGSTSGTCTKPPTLTAMPVKGVSTVAVNKVVITTIQLAAKPVASINGGATTHYRTMLTVLGRTSPLYTVETAVVAEVVFREGVTALVGGGKLPAGGLCGRTFHVQFSARNGAGYSTVTTSTATYTMPDCPGGNSKGQSAGIPGLIGVVQVAAGAVHTCTVNNLGIVACWGGNEYGQRAVPRFMSALQLAAGDYHTCALISDGTVACWGHNGRGQSAVPKGLSGVIQVAAGAAHSCALKSNGTVACWGCRAMGASGCTITGDSVCCAGQGLSCVFSRGSTSGTCMKPPTLTAAPVKSVSAVITNKVVTATVQLASVPVASRNGGDLTYYRFMLTVLGRTSPLYTVETAVVPSFSFEEGVTALLGGGKIPAGGLCGRIFRVQFAVRNGAGYSAMATSTATYTMPACPGIATCWGANWLGQNIIPSNLPDIVQIAAGETHTCALQRNGTVTCWGSSDKGLVPAGLSGVIQLEAGSYHTCALQLNGAVVCWGAY</sequence>
<dbReference type="InterPro" id="IPR000668">
    <property type="entry name" value="Peptidase_C1A_C"/>
</dbReference>
<keyword evidence="1 6" id="KW-0732">Signal</keyword>
<dbReference type="PROSITE" id="PS50012">
    <property type="entry name" value="RCC1_3"/>
    <property type="match status" value="3"/>
</dbReference>
<dbReference type="PROSITE" id="PS00139">
    <property type="entry name" value="THIOL_PROTEASE_CYS"/>
    <property type="match status" value="1"/>
</dbReference>
<feature type="signal peptide" evidence="6">
    <location>
        <begin position="1"/>
        <end position="23"/>
    </location>
</feature>